<gene>
    <name evidence="4" type="ORF">BDY21DRAFT_370195</name>
</gene>
<keyword evidence="5" id="KW-1185">Reference proteome</keyword>
<evidence type="ECO:0000256" key="2">
    <source>
        <dbReference type="SAM" id="MobiDB-lite"/>
    </source>
</evidence>
<dbReference type="InterPro" id="IPR002563">
    <property type="entry name" value="Flavin_Rdtase-like_dom"/>
</dbReference>
<protein>
    <submittedName>
        <fullName evidence="4">Flavin reductase like domain-containing protein</fullName>
    </submittedName>
</protein>
<dbReference type="OrthoDB" id="2015405at2759"/>
<dbReference type="SUPFAM" id="SSF50475">
    <property type="entry name" value="FMN-binding split barrel"/>
    <property type="match status" value="1"/>
</dbReference>
<dbReference type="Proteomes" id="UP000799766">
    <property type="component" value="Unassembled WGS sequence"/>
</dbReference>
<dbReference type="GO" id="GO:0010181">
    <property type="term" value="F:FMN binding"/>
    <property type="evidence" value="ECO:0007669"/>
    <property type="project" value="InterPro"/>
</dbReference>
<feature type="region of interest" description="Disordered" evidence="2">
    <location>
        <begin position="252"/>
        <end position="290"/>
    </location>
</feature>
<dbReference type="EMBL" id="MU001675">
    <property type="protein sequence ID" value="KAF2459459.1"/>
    <property type="molecule type" value="Genomic_DNA"/>
</dbReference>
<accession>A0A6A6P6F8</accession>
<dbReference type="InterPro" id="IPR050268">
    <property type="entry name" value="NADH-dep_flavin_reductase"/>
</dbReference>
<evidence type="ECO:0000256" key="1">
    <source>
        <dbReference type="ARBA" id="ARBA00023002"/>
    </source>
</evidence>
<dbReference type="GO" id="GO:0042602">
    <property type="term" value="F:riboflavin reductase (NADPH) activity"/>
    <property type="evidence" value="ECO:0007669"/>
    <property type="project" value="TreeGrafter"/>
</dbReference>
<keyword evidence="1" id="KW-0560">Oxidoreductase</keyword>
<dbReference type="InterPro" id="IPR012349">
    <property type="entry name" value="Split_barrel_FMN-bd"/>
</dbReference>
<feature type="region of interest" description="Disordered" evidence="2">
    <location>
        <begin position="105"/>
        <end position="161"/>
    </location>
</feature>
<dbReference type="Pfam" id="PF01613">
    <property type="entry name" value="Flavin_Reduct"/>
    <property type="match status" value="1"/>
</dbReference>
<evidence type="ECO:0000313" key="5">
    <source>
        <dbReference type="Proteomes" id="UP000799766"/>
    </source>
</evidence>
<feature type="domain" description="Flavin reductase like" evidence="3">
    <location>
        <begin position="1"/>
        <end position="214"/>
    </location>
</feature>
<proteinExistence type="predicted"/>
<name>A0A6A6P6F8_9PEZI</name>
<dbReference type="PANTHER" id="PTHR30466:SF1">
    <property type="entry name" value="FMN REDUCTASE (NADH) RUTF"/>
    <property type="match status" value="1"/>
</dbReference>
<dbReference type="Gene3D" id="2.30.110.10">
    <property type="entry name" value="Electron Transport, Fmn-binding Protein, Chain A"/>
    <property type="match status" value="1"/>
</dbReference>
<evidence type="ECO:0000313" key="4">
    <source>
        <dbReference type="EMBL" id="KAF2459459.1"/>
    </source>
</evidence>
<feature type="compositionally biased region" description="Acidic residues" evidence="2">
    <location>
        <begin position="255"/>
        <end position="270"/>
    </location>
</feature>
<evidence type="ECO:0000259" key="3">
    <source>
        <dbReference type="SMART" id="SM00903"/>
    </source>
</evidence>
<dbReference type="SMART" id="SM00903">
    <property type="entry name" value="Flavin_Reduct"/>
    <property type="match status" value="1"/>
</dbReference>
<reference evidence="4" key="1">
    <citation type="journal article" date="2020" name="Stud. Mycol.">
        <title>101 Dothideomycetes genomes: a test case for predicting lifestyles and emergence of pathogens.</title>
        <authorList>
            <person name="Haridas S."/>
            <person name="Albert R."/>
            <person name="Binder M."/>
            <person name="Bloem J."/>
            <person name="Labutti K."/>
            <person name="Salamov A."/>
            <person name="Andreopoulos B."/>
            <person name="Baker S."/>
            <person name="Barry K."/>
            <person name="Bills G."/>
            <person name="Bluhm B."/>
            <person name="Cannon C."/>
            <person name="Castanera R."/>
            <person name="Culley D."/>
            <person name="Daum C."/>
            <person name="Ezra D."/>
            <person name="Gonzalez J."/>
            <person name="Henrissat B."/>
            <person name="Kuo A."/>
            <person name="Liang C."/>
            <person name="Lipzen A."/>
            <person name="Lutzoni F."/>
            <person name="Magnuson J."/>
            <person name="Mondo S."/>
            <person name="Nolan M."/>
            <person name="Ohm R."/>
            <person name="Pangilinan J."/>
            <person name="Park H.-J."/>
            <person name="Ramirez L."/>
            <person name="Alfaro M."/>
            <person name="Sun H."/>
            <person name="Tritt A."/>
            <person name="Yoshinaga Y."/>
            <person name="Zwiers L.-H."/>
            <person name="Turgeon B."/>
            <person name="Goodwin S."/>
            <person name="Spatafora J."/>
            <person name="Crous P."/>
            <person name="Grigoriev I."/>
        </authorList>
    </citation>
    <scope>NUCLEOTIDE SEQUENCE</scope>
    <source>
        <strain evidence="4">ATCC 16933</strain>
    </source>
</reference>
<dbReference type="AlphaFoldDB" id="A0A6A6P6F8"/>
<organism evidence="4 5">
    <name type="scientific">Lineolata rhizophorae</name>
    <dbReference type="NCBI Taxonomy" id="578093"/>
    <lineage>
        <taxon>Eukaryota</taxon>
        <taxon>Fungi</taxon>
        <taxon>Dikarya</taxon>
        <taxon>Ascomycota</taxon>
        <taxon>Pezizomycotina</taxon>
        <taxon>Dothideomycetes</taxon>
        <taxon>Dothideomycetes incertae sedis</taxon>
        <taxon>Lineolatales</taxon>
        <taxon>Lineolataceae</taxon>
        <taxon>Lineolata</taxon>
    </lineage>
</organism>
<sequence>MRSLPYPVVIITARDPSSPTTTSPSPPPSTLHGMTVSSFQTLSLTPHPLVSFNVKLPSHTHAALQAAGCFRAHLLAATPVGAALARRFVNAGSASDPARPWLPFAGLAAGPRPPDARSRAGRASRAARWDLPASPLAGARAAPKGRECPSSSPSPSPRCPPRLSGPAVLADFFCEVLPGKCVAVQDHVVVVARVTEVRVPVGERGGEGEGRVAGGPVEVRLEAERLLARDARVELGLVYGNRTFRGVGGVMREAENDDGGEGDAGGDDGQDGVAPHYVLRMERGDGEDSV</sequence>
<feature type="compositionally biased region" description="Basic and acidic residues" evidence="2">
    <location>
        <begin position="279"/>
        <end position="290"/>
    </location>
</feature>
<dbReference type="PANTHER" id="PTHR30466">
    <property type="entry name" value="FLAVIN REDUCTASE"/>
    <property type="match status" value="1"/>
</dbReference>